<dbReference type="EMBL" id="JAWQEG010000837">
    <property type="protein sequence ID" value="KAK3884879.1"/>
    <property type="molecule type" value="Genomic_DNA"/>
</dbReference>
<feature type="region of interest" description="Disordered" evidence="1">
    <location>
        <begin position="97"/>
        <end position="144"/>
    </location>
</feature>
<accession>A0AAE1G238</accession>
<reference evidence="2" key="1">
    <citation type="submission" date="2023-10" db="EMBL/GenBank/DDBJ databases">
        <title>Genome assemblies of two species of porcelain crab, Petrolisthes cinctipes and Petrolisthes manimaculis (Anomura: Porcellanidae).</title>
        <authorList>
            <person name="Angst P."/>
        </authorList>
    </citation>
    <scope>NUCLEOTIDE SEQUENCE</scope>
    <source>
        <strain evidence="2">PB745_01</strain>
        <tissue evidence="2">Gill</tissue>
    </source>
</reference>
<feature type="compositionally biased region" description="Acidic residues" evidence="1">
    <location>
        <begin position="129"/>
        <end position="144"/>
    </location>
</feature>
<organism evidence="2 3">
    <name type="scientific">Petrolisthes cinctipes</name>
    <name type="common">Flat porcelain crab</name>
    <dbReference type="NCBI Taxonomy" id="88211"/>
    <lineage>
        <taxon>Eukaryota</taxon>
        <taxon>Metazoa</taxon>
        <taxon>Ecdysozoa</taxon>
        <taxon>Arthropoda</taxon>
        <taxon>Crustacea</taxon>
        <taxon>Multicrustacea</taxon>
        <taxon>Malacostraca</taxon>
        <taxon>Eumalacostraca</taxon>
        <taxon>Eucarida</taxon>
        <taxon>Decapoda</taxon>
        <taxon>Pleocyemata</taxon>
        <taxon>Anomura</taxon>
        <taxon>Galatheoidea</taxon>
        <taxon>Porcellanidae</taxon>
        <taxon>Petrolisthes</taxon>
    </lineage>
</organism>
<dbReference type="Proteomes" id="UP001286313">
    <property type="component" value="Unassembled WGS sequence"/>
</dbReference>
<name>A0AAE1G238_PETCI</name>
<evidence type="ECO:0000313" key="3">
    <source>
        <dbReference type="Proteomes" id="UP001286313"/>
    </source>
</evidence>
<evidence type="ECO:0000313" key="2">
    <source>
        <dbReference type="EMBL" id="KAK3884879.1"/>
    </source>
</evidence>
<evidence type="ECO:0000256" key="1">
    <source>
        <dbReference type="SAM" id="MobiDB-lite"/>
    </source>
</evidence>
<protein>
    <submittedName>
        <fullName evidence="2">Uncharacterized protein</fullName>
    </submittedName>
</protein>
<proteinExistence type="predicted"/>
<keyword evidence="3" id="KW-1185">Reference proteome</keyword>
<comment type="caution">
    <text evidence="2">The sequence shown here is derived from an EMBL/GenBank/DDBJ whole genome shotgun (WGS) entry which is preliminary data.</text>
</comment>
<gene>
    <name evidence="2" type="ORF">Pcinc_010853</name>
</gene>
<dbReference type="AlphaFoldDB" id="A0AAE1G238"/>
<sequence length="144" mass="15714">MLTRQANGRGVAVMVRQVRGRCEAAETEAGAGPAGQAVETLKGLLVTRNVISPTSTSSERNWSLIFGNTHTKLCNRLTNDRVEKLVAVRSKLKLFEPGDQSATTAREDLVNEQMVEEDEDTCHTSSDTDGADYEESDEEMVIGL</sequence>